<accession>A0A1M6A480</accession>
<dbReference type="EMBL" id="FQYX01000001">
    <property type="protein sequence ID" value="SHI31267.1"/>
    <property type="molecule type" value="Genomic_DNA"/>
</dbReference>
<evidence type="ECO:0008006" key="3">
    <source>
        <dbReference type="Google" id="ProtNLM"/>
    </source>
</evidence>
<organism evidence="1 2">
    <name type="scientific">Arenibacter nanhaiticus</name>
    <dbReference type="NCBI Taxonomy" id="558155"/>
    <lineage>
        <taxon>Bacteria</taxon>
        <taxon>Pseudomonadati</taxon>
        <taxon>Bacteroidota</taxon>
        <taxon>Flavobacteriia</taxon>
        <taxon>Flavobacteriales</taxon>
        <taxon>Flavobacteriaceae</taxon>
        <taxon>Arenibacter</taxon>
    </lineage>
</organism>
<keyword evidence="2" id="KW-1185">Reference proteome</keyword>
<proteinExistence type="predicted"/>
<sequence length="200" mass="23535">MFSDFAFKIFQESIQKYHIKDDVNQPFENPYPQDDIAHLLYRKNWIDTVQWHYEDIIRDPQIDPVAALKLKRQIDASNQDRTDLVEYIDSYFLNKYKAVKKQDNATINTESPAWAIDRLSILALKVYHMQEEVDRSDASEAHIAKCSEKLNVLLEQRKDLSTAIDQLLTDIEAGAKYMKVYKQMKMYNDDELNPVLRGQK</sequence>
<dbReference type="Proteomes" id="UP000184231">
    <property type="component" value="Unassembled WGS sequence"/>
</dbReference>
<dbReference type="OrthoDB" id="9805817at2"/>
<evidence type="ECO:0000313" key="1">
    <source>
        <dbReference type="EMBL" id="SHI31267.1"/>
    </source>
</evidence>
<dbReference type="InterPro" id="IPR025350">
    <property type="entry name" value="DUF4254"/>
</dbReference>
<dbReference type="AlphaFoldDB" id="A0A1M6A480"/>
<dbReference type="RefSeq" id="WP_072762653.1">
    <property type="nucleotide sequence ID" value="NZ_FQYX01000001.1"/>
</dbReference>
<gene>
    <name evidence="1" type="ORF">SAMN04487911_10173</name>
</gene>
<dbReference type="Pfam" id="PF14063">
    <property type="entry name" value="DUF4254"/>
    <property type="match status" value="1"/>
</dbReference>
<reference evidence="1 2" key="1">
    <citation type="submission" date="2016-11" db="EMBL/GenBank/DDBJ databases">
        <authorList>
            <person name="Jaros S."/>
            <person name="Januszkiewicz K."/>
            <person name="Wedrychowicz H."/>
        </authorList>
    </citation>
    <scope>NUCLEOTIDE SEQUENCE [LARGE SCALE GENOMIC DNA]</scope>
    <source>
        <strain evidence="1 2">CGMCC 1.8863</strain>
    </source>
</reference>
<dbReference type="STRING" id="558155.SAMN04487911_10173"/>
<name>A0A1M6A480_9FLAO</name>
<protein>
    <recommendedName>
        <fullName evidence="3">DUF4254 domain-containing protein</fullName>
    </recommendedName>
</protein>
<evidence type="ECO:0000313" key="2">
    <source>
        <dbReference type="Proteomes" id="UP000184231"/>
    </source>
</evidence>